<comment type="caution">
    <text evidence="2">The sequence shown here is derived from an EMBL/GenBank/DDBJ whole genome shotgun (WGS) entry which is preliminary data.</text>
</comment>
<evidence type="ECO:0000256" key="1">
    <source>
        <dbReference type="SAM" id="MobiDB-lite"/>
    </source>
</evidence>
<feature type="region of interest" description="Disordered" evidence="1">
    <location>
        <begin position="427"/>
        <end position="465"/>
    </location>
</feature>
<feature type="region of interest" description="Disordered" evidence="1">
    <location>
        <begin position="944"/>
        <end position="966"/>
    </location>
</feature>
<feature type="region of interest" description="Disordered" evidence="1">
    <location>
        <begin position="619"/>
        <end position="653"/>
    </location>
</feature>
<feature type="compositionally biased region" description="Basic and acidic residues" evidence="1">
    <location>
        <begin position="805"/>
        <end position="819"/>
    </location>
</feature>
<dbReference type="EMBL" id="MIGC01001938">
    <property type="protein sequence ID" value="PHJ21940.1"/>
    <property type="molecule type" value="Genomic_DNA"/>
</dbReference>
<name>A0A2C6KN84_9APIC</name>
<dbReference type="Proteomes" id="UP000221165">
    <property type="component" value="Unassembled WGS sequence"/>
</dbReference>
<dbReference type="GeneID" id="94427620"/>
<dbReference type="VEuPathDB" id="ToxoDB:CSUI_004216"/>
<evidence type="ECO:0000313" key="3">
    <source>
        <dbReference type="Proteomes" id="UP000221165"/>
    </source>
</evidence>
<feature type="region of interest" description="Disordered" evidence="1">
    <location>
        <begin position="248"/>
        <end position="280"/>
    </location>
</feature>
<protein>
    <submittedName>
        <fullName evidence="2">Aoe264 and aoe130 possible</fullName>
    </submittedName>
</protein>
<dbReference type="RefSeq" id="XP_067923619.1">
    <property type="nucleotide sequence ID" value="XM_068064409.1"/>
</dbReference>
<keyword evidence="3" id="KW-1185">Reference proteome</keyword>
<organism evidence="2 3">
    <name type="scientific">Cystoisospora suis</name>
    <dbReference type="NCBI Taxonomy" id="483139"/>
    <lineage>
        <taxon>Eukaryota</taxon>
        <taxon>Sar</taxon>
        <taxon>Alveolata</taxon>
        <taxon>Apicomplexa</taxon>
        <taxon>Conoidasida</taxon>
        <taxon>Coccidia</taxon>
        <taxon>Eucoccidiorida</taxon>
        <taxon>Eimeriorina</taxon>
        <taxon>Sarcocystidae</taxon>
        <taxon>Cystoisospora</taxon>
    </lineage>
</organism>
<feature type="region of interest" description="Disordered" evidence="1">
    <location>
        <begin position="798"/>
        <end position="823"/>
    </location>
</feature>
<reference evidence="2 3" key="1">
    <citation type="journal article" date="2017" name="Int. J. Parasitol.">
        <title>The genome of the protozoan parasite Cystoisospora suis and a reverse vaccinology approach to identify vaccine candidates.</title>
        <authorList>
            <person name="Palmieri N."/>
            <person name="Shrestha A."/>
            <person name="Ruttkowski B."/>
            <person name="Beck T."/>
            <person name="Vogl C."/>
            <person name="Tomley F."/>
            <person name="Blake D.P."/>
            <person name="Joachim A."/>
        </authorList>
    </citation>
    <scope>NUCLEOTIDE SEQUENCE [LARGE SCALE GENOMIC DNA]</scope>
    <source>
        <strain evidence="2 3">Wien I</strain>
    </source>
</reference>
<feature type="region of interest" description="Disordered" evidence="1">
    <location>
        <begin position="332"/>
        <end position="407"/>
    </location>
</feature>
<sequence length="966" mass="101261">MSAACRVASAPHSLRGGLDSKTSLAASLLRCGRLAVRVPASGRTHSRPSSVCAAKTEGTPSRQAMATSSADLSISSSPGPVPSTAPGCQPFVAFDVTASSVGTSDGPAQDVGGESTSACLSGRSKGLPSGCHSPAPDTRKSLWHREKPLVLESVTRPLERNRQSSGGRVCASVPAVSEGGYADPPALHLPTLLVGGSTGPLPEAALQPTLSVPRECPNAVSKATAREHASSWSPSNLHFMVLPVDPDAGTEAEESTAGKAVGAAREVQPANKESSLLGTPTQPQCARALLRAEEHKNDLLWKMKALALRSSAAANALTACGEALASSVRPLGEPPAAASSELATTQPEGCLFSSGPAPSPKENPNGCPNKGETDTAAADTSKLEATTNTGHLAKGDEASTSSTPVEQREWISLEDLKKLLREKLMQTATKPTGSCTRQEMRDPENSTTERNDTDPGSPCDNTPASNEACNAAQVLQEILKSRRIAAEDLECYPGKMPSLGALLHDEGLCKPCVFANKANKQCLNGVACLFCHHFHKEKRKRARKARPQRHAAPGVLPCPEHPAASPLLYRAPQRNCQPVRTQLLGLSAPYAPRAEPRSRISTYSELPALLPTAASIVRSHSNPTRKLQPPPPPPPPPPPEHKSSGSTGLMPLGTPAKLLAGICPNLLAVDSLGRRLVSPPQHSGSHKTPHSACVSTPPAREETWAPGSTRTVQEARGGHENLACLPGFVAERDENQPSEALRAALWPYASSANPGGRIGDSNCSRPVPPHGTGVETFRLSTALANTAALLSSQLHLMQRQNRQTPDQKDHQHEQYDAQQRDTAASTSILPTAQSGGNSTTGQASFSEEATLPFGTISDLPSGSDPEAEVLPEISRAAQLQLSEPPEAVDEVTMGALQRLNRLELLHLMDLIMCTLAIQTPFCGEAPARDTEACAPVEAQAVPSAHADERPLTGEITTAGHGSASPV</sequence>
<feature type="region of interest" description="Disordered" evidence="1">
    <location>
        <begin position="102"/>
        <end position="142"/>
    </location>
</feature>
<evidence type="ECO:0000313" key="2">
    <source>
        <dbReference type="EMBL" id="PHJ21940.1"/>
    </source>
</evidence>
<feature type="compositionally biased region" description="Polar residues" evidence="1">
    <location>
        <begin position="58"/>
        <end position="67"/>
    </location>
</feature>
<feature type="compositionally biased region" description="Polar residues" evidence="1">
    <location>
        <begin position="427"/>
        <end position="437"/>
    </location>
</feature>
<feature type="region of interest" description="Disordered" evidence="1">
    <location>
        <begin position="40"/>
        <end position="85"/>
    </location>
</feature>
<proteinExistence type="predicted"/>
<accession>A0A2C6KN84</accession>
<dbReference type="AlphaFoldDB" id="A0A2C6KN84"/>
<dbReference type="OrthoDB" id="342143at2759"/>
<feature type="compositionally biased region" description="Low complexity" evidence="1">
    <location>
        <begin position="68"/>
        <end position="77"/>
    </location>
</feature>
<feature type="compositionally biased region" description="Basic and acidic residues" evidence="1">
    <location>
        <begin position="438"/>
        <end position="453"/>
    </location>
</feature>
<feature type="region of interest" description="Disordered" evidence="1">
    <location>
        <begin position="678"/>
        <end position="707"/>
    </location>
</feature>
<feature type="compositionally biased region" description="Pro residues" evidence="1">
    <location>
        <begin position="628"/>
        <end position="638"/>
    </location>
</feature>
<feature type="compositionally biased region" description="Polar residues" evidence="1">
    <location>
        <begin position="271"/>
        <end position="280"/>
    </location>
</feature>
<gene>
    <name evidence="2" type="ORF">CSUI_004216</name>
</gene>